<feature type="binding site" evidence="10">
    <location>
        <position position="308"/>
    </location>
    <ligand>
        <name>[4Fe-4S] cluster</name>
        <dbReference type="ChEBI" id="CHEBI:49883"/>
    </ligand>
</feature>
<keyword evidence="7 10" id="KW-0408">Iron</keyword>
<dbReference type="InterPro" id="IPR031838">
    <property type="entry name" value="Dre2_N"/>
</dbReference>
<comment type="similarity">
    <text evidence="2 10">Belongs to the anamorsin family.</text>
</comment>
<feature type="binding site" evidence="10">
    <location>
        <position position="319"/>
    </location>
    <ligand>
        <name>[4Fe-4S] cluster</name>
        <dbReference type="ChEBI" id="CHEBI:49883"/>
    </ligand>
</feature>
<feature type="region of interest" description="Fe-S binding site B" evidence="10">
    <location>
        <begin position="305"/>
        <end position="319"/>
    </location>
</feature>
<accession>A0A6H0XQX6</accession>
<feature type="binding site" evidence="10">
    <location>
        <position position="260"/>
    </location>
    <ligand>
        <name>[2Fe-2S] cluster</name>
        <dbReference type="ChEBI" id="CHEBI:190135"/>
    </ligand>
</feature>
<dbReference type="InterPro" id="IPR046408">
    <property type="entry name" value="CIAPIN1"/>
</dbReference>
<keyword evidence="6 10" id="KW-0479">Metal-binding</keyword>
<comment type="cofactor">
    <cofactor evidence="1 10">
        <name>[4Fe-4S] cluster</name>
        <dbReference type="ChEBI" id="CHEBI:49883"/>
    </cofactor>
</comment>
<feature type="short sequence motif" description="Cx2C motif 2" evidence="10">
    <location>
        <begin position="316"/>
        <end position="319"/>
    </location>
</feature>
<evidence type="ECO:0000256" key="9">
    <source>
        <dbReference type="ARBA" id="ARBA00023128"/>
    </source>
</evidence>
<keyword evidence="14" id="KW-1185">Reference proteome</keyword>
<dbReference type="GO" id="GO:0016226">
    <property type="term" value="P:iron-sulfur cluster assembly"/>
    <property type="evidence" value="ECO:0007669"/>
    <property type="project" value="UniProtKB-UniRule"/>
</dbReference>
<keyword evidence="8 10" id="KW-0411">Iron-sulfur</keyword>
<dbReference type="GO" id="GO:0046872">
    <property type="term" value="F:metal ion binding"/>
    <property type="evidence" value="ECO:0007669"/>
    <property type="project" value="UniProtKB-KW"/>
</dbReference>
<evidence type="ECO:0000256" key="8">
    <source>
        <dbReference type="ARBA" id="ARBA00023014"/>
    </source>
</evidence>
<dbReference type="GO" id="GO:0051537">
    <property type="term" value="F:2 iron, 2 sulfur cluster binding"/>
    <property type="evidence" value="ECO:0007669"/>
    <property type="project" value="UniProtKB-UniRule"/>
</dbReference>
<feature type="short sequence motif" description="Cx2C motif 1" evidence="10">
    <location>
        <begin position="305"/>
        <end position="308"/>
    </location>
</feature>
<name>A0A6H0XQX6_9PEZI</name>
<reference evidence="13 14" key="1">
    <citation type="journal article" date="2016" name="Sci. Rep.">
        <title>Peltaster fructicola genome reveals evolution from an invasive phytopathogen to an ectophytic parasite.</title>
        <authorList>
            <person name="Xu C."/>
            <person name="Chen H."/>
            <person name="Gleason M.L."/>
            <person name="Xu J.R."/>
            <person name="Liu H."/>
            <person name="Zhang R."/>
            <person name="Sun G."/>
        </authorList>
    </citation>
    <scope>NUCLEOTIDE SEQUENCE [LARGE SCALE GENOMIC DNA]</scope>
    <source>
        <strain evidence="13 14">LNHT1506</strain>
    </source>
</reference>
<dbReference type="Pfam" id="PF16803">
    <property type="entry name" value="DRE2_N"/>
    <property type="match status" value="1"/>
</dbReference>
<feature type="binding site" evidence="10">
    <location>
        <position position="262"/>
    </location>
    <ligand>
        <name>[2Fe-2S] cluster</name>
        <dbReference type="ChEBI" id="CHEBI:190135"/>
    </ligand>
</feature>
<feature type="binding site" evidence="10">
    <location>
        <position position="247"/>
    </location>
    <ligand>
        <name>[2Fe-2S] cluster</name>
        <dbReference type="ChEBI" id="CHEBI:190135"/>
    </ligand>
</feature>
<evidence type="ECO:0000313" key="14">
    <source>
        <dbReference type="Proteomes" id="UP000503462"/>
    </source>
</evidence>
<comment type="domain">
    <text evidence="10">The twin Cx2C motifs are involved in the recognition by the mitochondrial MIA40-ERV1 disulfide relay system. The formation of 2 disulfide bonds in the Cx2C motifs through dithiol/disulfide exchange reactions effectively traps the protein in the mitochondrial intermembrane space.</text>
</comment>
<evidence type="ECO:0000313" key="13">
    <source>
        <dbReference type="EMBL" id="QIW96869.1"/>
    </source>
</evidence>
<evidence type="ECO:0000256" key="4">
    <source>
        <dbReference type="ARBA" id="ARBA00022490"/>
    </source>
</evidence>
<keyword evidence="9 10" id="KW-0496">Mitochondrion</keyword>
<gene>
    <name evidence="13" type="ORF">AMS68_002387</name>
</gene>
<evidence type="ECO:0000256" key="3">
    <source>
        <dbReference type="ARBA" id="ARBA00022485"/>
    </source>
</evidence>
<dbReference type="GO" id="GO:0005758">
    <property type="term" value="C:mitochondrial intermembrane space"/>
    <property type="evidence" value="ECO:0007669"/>
    <property type="project" value="UniProtKB-SubCell"/>
</dbReference>
<dbReference type="GO" id="GO:0051539">
    <property type="term" value="F:4 iron, 4 sulfur cluster binding"/>
    <property type="evidence" value="ECO:0007669"/>
    <property type="project" value="UniProtKB-KW"/>
</dbReference>
<dbReference type="EMBL" id="CP051140">
    <property type="protein sequence ID" value="QIW96869.1"/>
    <property type="molecule type" value="Genomic_DNA"/>
</dbReference>
<dbReference type="HAMAP" id="MF_03115">
    <property type="entry name" value="Anamorsin"/>
    <property type="match status" value="1"/>
</dbReference>
<keyword evidence="4 10" id="KW-0963">Cytoplasm</keyword>
<dbReference type="OrthoDB" id="311633at2759"/>
<dbReference type="GO" id="GO:0009055">
    <property type="term" value="F:electron transfer activity"/>
    <property type="evidence" value="ECO:0007669"/>
    <property type="project" value="UniProtKB-UniRule"/>
</dbReference>
<dbReference type="PANTHER" id="PTHR13273:SF14">
    <property type="entry name" value="ANAMORSIN"/>
    <property type="match status" value="1"/>
</dbReference>
<dbReference type="InterPro" id="IPR007785">
    <property type="entry name" value="Anamorsin"/>
</dbReference>
<keyword evidence="3 10" id="KW-0004">4Fe-4S</keyword>
<dbReference type="PANTHER" id="PTHR13273">
    <property type="entry name" value="ANAMORSIN"/>
    <property type="match status" value="1"/>
</dbReference>
<comment type="domain">
    <text evidence="10">The C-terminal domain binds 2 Fe-S clusters but is otherwise mostly in an intrinsically disordered conformation.</text>
</comment>
<comment type="subcellular location">
    <subcellularLocation>
        <location evidence="10">Cytoplasm</location>
    </subcellularLocation>
    <subcellularLocation>
        <location evidence="10">Mitochondrion intermembrane space</location>
    </subcellularLocation>
</comment>
<evidence type="ECO:0000259" key="12">
    <source>
        <dbReference type="Pfam" id="PF16803"/>
    </source>
</evidence>
<organism evidence="13 14">
    <name type="scientific">Peltaster fructicola</name>
    <dbReference type="NCBI Taxonomy" id="286661"/>
    <lineage>
        <taxon>Eukaryota</taxon>
        <taxon>Fungi</taxon>
        <taxon>Dikarya</taxon>
        <taxon>Ascomycota</taxon>
        <taxon>Pezizomycotina</taxon>
        <taxon>Dothideomycetes</taxon>
        <taxon>Dothideomycetes incertae sedis</taxon>
        <taxon>Peltaster</taxon>
    </lineage>
</organism>
<evidence type="ECO:0000256" key="7">
    <source>
        <dbReference type="ARBA" id="ARBA00023004"/>
    </source>
</evidence>
<dbReference type="Pfam" id="PF05093">
    <property type="entry name" value="CIAPIN1"/>
    <property type="match status" value="1"/>
</dbReference>
<evidence type="ECO:0000256" key="6">
    <source>
        <dbReference type="ARBA" id="ARBA00022723"/>
    </source>
</evidence>
<feature type="binding site" evidence="10">
    <location>
        <position position="257"/>
    </location>
    <ligand>
        <name>[2Fe-2S] cluster</name>
        <dbReference type="ChEBI" id="CHEBI:190135"/>
    </ligand>
</feature>
<feature type="domain" description="Anamorsin C-terminal" evidence="11">
    <location>
        <begin position="242"/>
        <end position="335"/>
    </location>
</feature>
<sequence>MAPSVLLDTSSDFDFNAVHSKSPNASKRTLIIAPPSVSAHPETLNGVLEAHDRSSTDIQMLDRLAMGLVSLPAATYDVVMLLTDVDGSAAEVDQLLDRTTMDKIFQSLDNNGRLVSRNGRMEGTLKTEAVLAGMQDGGNGTMLKQSSGNAAQTVQLSFGKRKKADAAAVPANPVEATIVGKRKAEESVVQLAPNGVGFVDTNDDYEDDEMEMEIPSNEELMQADSVDPDTFLSASDLEKPIIVPENCKPNSKRRRACKDCTCGLAQRLEAEDKVKRAEADSNLAKLTANDLTEVDFTVQGKIGSCGNCALGDAFRCDGCPYIGLPAFKPGEEVRLLDNEVQL</sequence>
<dbReference type="Gene3D" id="3.40.50.11000">
    <property type="entry name" value="Fe-S cluster assembly protein Dre2, N-terminal domain"/>
    <property type="match status" value="1"/>
</dbReference>
<comment type="domain">
    <text evidence="10">The N-terminal domain has structural similarity with S-adenosyl-L-methionine-dependent methyltransferases, but does not bind S-adenosyl-L-methionine. It is required for correct assembly of the 2 Fe-S clusters.</text>
</comment>
<comment type="caution">
    <text evidence="10">Lacks conserved residue(s) required for the propagation of feature annotation.</text>
</comment>
<proteinExistence type="inferred from homology"/>
<protein>
    <submittedName>
        <fullName evidence="13">Uncharacterized protein</fullName>
    </submittedName>
</protein>
<dbReference type="Proteomes" id="UP000503462">
    <property type="component" value="Chromosome 2"/>
</dbReference>
<feature type="binding site" evidence="10">
    <location>
        <position position="316"/>
    </location>
    <ligand>
        <name>[4Fe-4S] cluster</name>
        <dbReference type="ChEBI" id="CHEBI:49883"/>
    </ligand>
</feature>
<evidence type="ECO:0000259" key="11">
    <source>
        <dbReference type="Pfam" id="PF05093"/>
    </source>
</evidence>
<comment type="cofactor">
    <cofactor evidence="10">
        <name>[2Fe-2S] cluster</name>
        <dbReference type="ChEBI" id="CHEBI:190135"/>
    </cofactor>
</comment>
<evidence type="ECO:0000256" key="5">
    <source>
        <dbReference type="ARBA" id="ARBA00022714"/>
    </source>
</evidence>
<evidence type="ECO:0000256" key="10">
    <source>
        <dbReference type="HAMAP-Rule" id="MF_03115"/>
    </source>
</evidence>
<evidence type="ECO:0000256" key="1">
    <source>
        <dbReference type="ARBA" id="ARBA00001966"/>
    </source>
</evidence>
<dbReference type="AlphaFoldDB" id="A0A6H0XQX6"/>
<keyword evidence="5 10" id="KW-0001">2Fe-2S</keyword>
<feature type="binding site" evidence="10">
    <location>
        <position position="305"/>
    </location>
    <ligand>
        <name>[4Fe-4S] cluster</name>
        <dbReference type="ChEBI" id="CHEBI:49883"/>
    </ligand>
</feature>
<feature type="domain" description="Fe-S cluster assembly protein Dre2 N-terminal" evidence="12">
    <location>
        <begin position="27"/>
        <end position="156"/>
    </location>
</feature>
<evidence type="ECO:0000256" key="2">
    <source>
        <dbReference type="ARBA" id="ARBA00008169"/>
    </source>
</evidence>